<keyword evidence="1" id="KW-0472">Membrane</keyword>
<dbReference type="AlphaFoldDB" id="A0A5R9CTP1"/>
<evidence type="ECO:0000256" key="1">
    <source>
        <dbReference type="SAM" id="Phobius"/>
    </source>
</evidence>
<organism evidence="3 4">
    <name type="scientific">Lentilactobacillus parafarraginis</name>
    <dbReference type="NCBI Taxonomy" id="390842"/>
    <lineage>
        <taxon>Bacteria</taxon>
        <taxon>Bacillati</taxon>
        <taxon>Bacillota</taxon>
        <taxon>Bacilli</taxon>
        <taxon>Lactobacillales</taxon>
        <taxon>Lactobacillaceae</taxon>
        <taxon>Lentilactobacillus</taxon>
    </lineage>
</organism>
<keyword evidence="1" id="KW-0812">Transmembrane</keyword>
<evidence type="ECO:0000313" key="3">
    <source>
        <dbReference type="EMBL" id="TLQ18663.1"/>
    </source>
</evidence>
<reference evidence="3 4" key="1">
    <citation type="submission" date="2019-05" db="EMBL/GenBank/DDBJ databases">
        <title>The metagenome of a microbial culture collection derived from dairy environment covers the genomic content of the human microbiome.</title>
        <authorList>
            <person name="Roder T."/>
            <person name="Wuthrich D."/>
            <person name="Sattari Z."/>
            <person name="Von Ah U."/>
            <person name="Bar C."/>
            <person name="Ronchi F."/>
            <person name="Macpherson A.J."/>
            <person name="Ganal-Vonarburg S.C."/>
            <person name="Bruggmann R."/>
            <person name="Vergeres G."/>
        </authorList>
    </citation>
    <scope>NUCLEOTIDE SEQUENCE [LARGE SCALE GENOMIC DNA]</scope>
    <source>
        <strain evidence="3 4">FAM 1079</strain>
    </source>
</reference>
<dbReference type="InterPro" id="IPR009996">
    <property type="entry name" value="YycH"/>
</dbReference>
<feature type="domain" description="Regulatory protein YycH" evidence="2">
    <location>
        <begin position="10"/>
        <end position="424"/>
    </location>
</feature>
<dbReference type="CDD" id="cd15787">
    <property type="entry name" value="YycH_N"/>
    <property type="match status" value="1"/>
</dbReference>
<protein>
    <recommendedName>
        <fullName evidence="2">Regulatory protein YycH domain-containing protein</fullName>
    </recommendedName>
</protein>
<comment type="caution">
    <text evidence="3">The sequence shown here is derived from an EMBL/GenBank/DDBJ whole genome shotgun (WGS) entry which is preliminary data.</text>
</comment>
<dbReference type="Proteomes" id="UP000305100">
    <property type="component" value="Unassembled WGS sequence"/>
</dbReference>
<proteinExistence type="predicted"/>
<dbReference type="RefSeq" id="WP_138467638.1">
    <property type="nucleotide sequence ID" value="NZ_VBSX01000019.1"/>
</dbReference>
<name>A0A5R9CTP1_9LACO</name>
<dbReference type="EMBL" id="VBSX01000019">
    <property type="protein sequence ID" value="TLQ18663.1"/>
    <property type="molecule type" value="Genomic_DNA"/>
</dbReference>
<evidence type="ECO:0000313" key="4">
    <source>
        <dbReference type="Proteomes" id="UP000305100"/>
    </source>
</evidence>
<feature type="transmembrane region" description="Helical" evidence="1">
    <location>
        <begin position="6"/>
        <end position="27"/>
    </location>
</feature>
<dbReference type="OrthoDB" id="2382185at2"/>
<gene>
    <name evidence="3" type="ORF">FEZ41_08780</name>
</gene>
<evidence type="ECO:0000259" key="2">
    <source>
        <dbReference type="Pfam" id="PF07435"/>
    </source>
</evidence>
<dbReference type="Pfam" id="PF07435">
    <property type="entry name" value="YycH"/>
    <property type="match status" value="1"/>
</dbReference>
<sequence length="433" mass="50110">MRFSKYIIPIALTIAVIVSLTLSVVIWTNPANYKNRQNSTQTNQTQAVTKPKRYVYSPTQAIHTDESGNQVILVNRLANSVAEVQKTMRGYQNVSLKTLSTKSEDKYFQIANRPNSIMLSYGSPVSMKIVNEITNKKFKKLPNHSVTRIVLPTDDSSKLYLLNDQNFAVYQVNVKKHSLKALNDVLKMNFRRVPASIQLLNGRPMVYVRNQLQLQPYKYLIDRQSEDYYVSRLLNNRESQSSTTVKRRKNLVTYSEQNNLQLAFDSKTRMGTFSDFRTNKDQRNVTSVLNDSYNQLVDLGLSLDSVRFFNYDTSTRTVMYRTFVEGFPIFRQNGFGTISSQILNSSAKRLKFTLDNPEVPIPTDQSYRTLPATETVIRRLVAHGYQQKAIKQLQLGYGWRRDKSSQLLINLIPDWYVNYQGHWRSYSSMINQY</sequence>
<dbReference type="Gene3D" id="3.10.450.310">
    <property type="match status" value="1"/>
</dbReference>
<keyword evidence="1" id="KW-1133">Transmembrane helix</keyword>
<accession>A0A5R9CTP1</accession>